<protein>
    <submittedName>
        <fullName evidence="2">MBL fold metallo-hydrolase</fullName>
    </submittedName>
</protein>
<dbReference type="EMBL" id="CP149783">
    <property type="protein sequence ID" value="WYF46204.1"/>
    <property type="molecule type" value="Genomic_DNA"/>
</dbReference>
<dbReference type="InterPro" id="IPR001279">
    <property type="entry name" value="Metallo-B-lactamas"/>
</dbReference>
<accession>A0AAU6Q6F5</accession>
<dbReference type="InterPro" id="IPR036866">
    <property type="entry name" value="RibonucZ/Hydroxyglut_hydro"/>
</dbReference>
<reference evidence="2" key="1">
    <citation type="submission" date="2024-03" db="EMBL/GenBank/DDBJ databases">
        <title>Deinococcus weizhi sp. nov., isolated from human skin.</title>
        <authorList>
            <person name="Wei Z."/>
            <person name="Tian F."/>
            <person name="Yang C."/>
            <person name="Xin L.T."/>
            <person name="Wen Z.J."/>
            <person name="Lan K.C."/>
            <person name="Yu L."/>
            <person name="Zhe W."/>
            <person name="Dan F.D."/>
            <person name="Jun W."/>
            <person name="Rui Z."/>
            <person name="Yong X.J."/>
            <person name="Ting Y."/>
            <person name="Wei X."/>
            <person name="Xu Z.G."/>
            <person name="Xin Z."/>
            <person name="Dong F.G."/>
            <person name="Ni X.M."/>
            <person name="Zheng M.G."/>
            <person name="Chun Y."/>
            <person name="Qian W.X."/>
        </authorList>
    </citation>
    <scope>NUCLEOTIDE SEQUENCE</scope>
    <source>
        <strain evidence="2">VB142</strain>
    </source>
</reference>
<dbReference type="AlphaFoldDB" id="A0AAU6Q6F5"/>
<dbReference type="Pfam" id="PF00753">
    <property type="entry name" value="Lactamase_B"/>
    <property type="match status" value="1"/>
</dbReference>
<dbReference type="PANTHER" id="PTHR42951">
    <property type="entry name" value="METALLO-BETA-LACTAMASE DOMAIN-CONTAINING"/>
    <property type="match status" value="1"/>
</dbReference>
<sequence length="339" mass="36974">MSASARTNPVALAPQRHQTSSGVRIYALTLPVIQGLTVHSYVVVDGDYTALIDTGTSLPESRAALEAGFAEVARQERGLDWAGLSRIVVTHAHFDHFGGLGWVRRRTSAPVAVHALDRPVLEDPAGSLEDENRRLAALMREAGVPDDWTRRQIYVPQSSAPDLTPVKVDTVLQGGERLDGRFEVIHAPGHGQGQVCLQLDDVLLSADQVLASTNPRLVPRTFEAACGLDAYLASLSELETREGLRLALAGHDEPLSEAAFRQRIVSLRAGHLSRLEQVMAAAEIPRSGFELAQEIYGESLHPALLTLQIQSVATWTEHLCAAGRLMRLEGDVTRFLRFH</sequence>
<evidence type="ECO:0000259" key="1">
    <source>
        <dbReference type="SMART" id="SM00849"/>
    </source>
</evidence>
<dbReference type="RefSeq" id="WP_339097654.1">
    <property type="nucleotide sequence ID" value="NZ_CP149783.1"/>
</dbReference>
<gene>
    <name evidence="2" type="ORF">WDJ50_17455</name>
</gene>
<dbReference type="SUPFAM" id="SSF56281">
    <property type="entry name" value="Metallo-hydrolase/oxidoreductase"/>
    <property type="match status" value="1"/>
</dbReference>
<dbReference type="InterPro" id="IPR050855">
    <property type="entry name" value="NDM-1-like"/>
</dbReference>
<dbReference type="SMART" id="SM00849">
    <property type="entry name" value="Lactamase_B"/>
    <property type="match status" value="1"/>
</dbReference>
<evidence type="ECO:0000313" key="2">
    <source>
        <dbReference type="EMBL" id="WYF46204.1"/>
    </source>
</evidence>
<dbReference type="Gene3D" id="3.60.15.10">
    <property type="entry name" value="Ribonuclease Z/Hydroxyacylglutathione hydrolase-like"/>
    <property type="match status" value="1"/>
</dbReference>
<feature type="domain" description="Metallo-beta-lactamase" evidence="1">
    <location>
        <begin position="37"/>
        <end position="251"/>
    </location>
</feature>
<name>A0AAU6Q6F5_9DEIO</name>
<organism evidence="2">
    <name type="scientific">Deinococcus sp. VB142</name>
    <dbReference type="NCBI Taxonomy" id="3112952"/>
    <lineage>
        <taxon>Bacteria</taxon>
        <taxon>Thermotogati</taxon>
        <taxon>Deinococcota</taxon>
        <taxon>Deinococci</taxon>
        <taxon>Deinococcales</taxon>
        <taxon>Deinococcaceae</taxon>
        <taxon>Deinococcus</taxon>
    </lineage>
</organism>
<proteinExistence type="predicted"/>